<comment type="caution">
    <text evidence="4">The sequence shown here is derived from an EMBL/GenBank/DDBJ whole genome shotgun (WGS) entry which is preliminary data.</text>
</comment>
<reference evidence="4 5" key="1">
    <citation type="journal article" date="2021" name="Arch. Microbiol.">
        <title>Myceligenerans indicum sp. nov., an actinobacterium isolated from mangrove sediment of Sundarbans, India.</title>
        <authorList>
            <person name="Asha K."/>
            <person name="Bhadury P."/>
        </authorList>
    </citation>
    <scope>NUCLEOTIDE SEQUENCE [LARGE SCALE GENOMIC DNA]</scope>
    <source>
        <strain evidence="4 5">I2</strain>
    </source>
</reference>
<evidence type="ECO:0000256" key="2">
    <source>
        <dbReference type="SAM" id="MobiDB-lite"/>
    </source>
</evidence>
<protein>
    <submittedName>
        <fullName evidence="4">ComF family protein</fullName>
    </submittedName>
</protein>
<organism evidence="4 5">
    <name type="scientific">Myceligenerans indicum</name>
    <dbReference type="NCBI Taxonomy" id="2593663"/>
    <lineage>
        <taxon>Bacteria</taxon>
        <taxon>Bacillati</taxon>
        <taxon>Actinomycetota</taxon>
        <taxon>Actinomycetes</taxon>
        <taxon>Micrococcales</taxon>
        <taxon>Promicromonosporaceae</taxon>
        <taxon>Myceligenerans</taxon>
    </lineage>
</organism>
<dbReference type="Gene3D" id="3.40.50.2020">
    <property type="match status" value="1"/>
</dbReference>
<dbReference type="InterPro" id="IPR000836">
    <property type="entry name" value="PRTase_dom"/>
</dbReference>
<dbReference type="EMBL" id="JABBYC010000006">
    <property type="protein sequence ID" value="MBL0885839.1"/>
    <property type="molecule type" value="Genomic_DNA"/>
</dbReference>
<accession>A0ABS1LHX4</accession>
<evidence type="ECO:0000256" key="1">
    <source>
        <dbReference type="ARBA" id="ARBA00008007"/>
    </source>
</evidence>
<dbReference type="RefSeq" id="WP_201845680.1">
    <property type="nucleotide sequence ID" value="NZ_JABBYC010000006.1"/>
</dbReference>
<name>A0ABS1LHX4_9MICO</name>
<gene>
    <name evidence="4" type="ORF">HGK34_06040</name>
</gene>
<evidence type="ECO:0000313" key="4">
    <source>
        <dbReference type="EMBL" id="MBL0885839.1"/>
    </source>
</evidence>
<proteinExistence type="inferred from homology"/>
<dbReference type="PANTHER" id="PTHR47505">
    <property type="entry name" value="DNA UTILIZATION PROTEIN YHGH"/>
    <property type="match status" value="1"/>
</dbReference>
<dbReference type="InterPro" id="IPR051910">
    <property type="entry name" value="ComF/GntX_DNA_util-trans"/>
</dbReference>
<dbReference type="Pfam" id="PF00156">
    <property type="entry name" value="Pribosyltran"/>
    <property type="match status" value="1"/>
</dbReference>
<dbReference type="PANTHER" id="PTHR47505:SF1">
    <property type="entry name" value="DNA UTILIZATION PROTEIN YHGH"/>
    <property type="match status" value="1"/>
</dbReference>
<dbReference type="Proteomes" id="UP000675409">
    <property type="component" value="Unassembled WGS sequence"/>
</dbReference>
<dbReference type="InterPro" id="IPR029057">
    <property type="entry name" value="PRTase-like"/>
</dbReference>
<feature type="region of interest" description="Disordered" evidence="2">
    <location>
        <begin position="158"/>
        <end position="178"/>
    </location>
</feature>
<keyword evidence="5" id="KW-1185">Reference proteome</keyword>
<comment type="similarity">
    <text evidence="1">Belongs to the ComF/GntX family.</text>
</comment>
<evidence type="ECO:0000259" key="3">
    <source>
        <dbReference type="Pfam" id="PF00156"/>
    </source>
</evidence>
<evidence type="ECO:0000313" key="5">
    <source>
        <dbReference type="Proteomes" id="UP000675409"/>
    </source>
</evidence>
<feature type="domain" description="Phosphoribosyltransferase" evidence="3">
    <location>
        <begin position="188"/>
        <end position="239"/>
    </location>
</feature>
<dbReference type="SUPFAM" id="SSF53271">
    <property type="entry name" value="PRTase-like"/>
    <property type="match status" value="1"/>
</dbReference>
<sequence length="252" mass="26887">MPPSHTFPRPAAAPPRAALRPFVDLSRLLLPVACPCGERDVRWCAACARRFDGPPVRVEHGAGRLDRVDGAPPLPVWALTEYSGPVRDVVVHWKDRGRADLDRLLAGALLEAARHLAPLLRAPVAVVPVPSTRQARRRRGRDPVRELATSVVRGLRDGGTPARRSGVLRRRATRDQVGLGSRARGQNLSSAVRSTRRLDGCACVVVDDVVTSGATLAASEHALEAAGADVLGAIVLAATPPPDTRRGRGPAY</sequence>